<evidence type="ECO:0000256" key="2">
    <source>
        <dbReference type="ARBA" id="ARBA00022692"/>
    </source>
</evidence>
<comment type="caution">
    <text evidence="11">The sequence shown here is derived from an EMBL/GenBank/DDBJ whole genome shotgun (WGS) entry which is preliminary data.</text>
</comment>
<comment type="subcellular location">
    <subcellularLocation>
        <location evidence="1">Cell membrane</location>
        <topology evidence="1">Multi-pass membrane protein</topology>
    </subcellularLocation>
</comment>
<evidence type="ECO:0000256" key="7">
    <source>
        <dbReference type="SAM" id="MobiDB-lite"/>
    </source>
</evidence>
<dbReference type="PROSITE" id="PS50929">
    <property type="entry name" value="ABC_TM1F"/>
    <property type="match status" value="1"/>
</dbReference>
<dbReference type="PROSITE" id="PS50893">
    <property type="entry name" value="ABC_TRANSPORTER_2"/>
    <property type="match status" value="1"/>
</dbReference>
<dbReference type="RefSeq" id="WP_202989721.1">
    <property type="nucleotide sequence ID" value="NZ_JAENHO010000001.1"/>
</dbReference>
<dbReference type="SUPFAM" id="SSF90123">
    <property type="entry name" value="ABC transporter transmembrane region"/>
    <property type="match status" value="1"/>
</dbReference>
<dbReference type="SUPFAM" id="SSF52540">
    <property type="entry name" value="P-loop containing nucleoside triphosphate hydrolases"/>
    <property type="match status" value="1"/>
</dbReference>
<organism evidence="11 12">
    <name type="scientific">Paractinoplanes lichenicola</name>
    <dbReference type="NCBI Taxonomy" id="2802976"/>
    <lineage>
        <taxon>Bacteria</taxon>
        <taxon>Bacillati</taxon>
        <taxon>Actinomycetota</taxon>
        <taxon>Actinomycetes</taxon>
        <taxon>Micromonosporales</taxon>
        <taxon>Micromonosporaceae</taxon>
        <taxon>Paractinoplanes</taxon>
    </lineage>
</organism>
<evidence type="ECO:0000256" key="6">
    <source>
        <dbReference type="ARBA" id="ARBA00023136"/>
    </source>
</evidence>
<dbReference type="PANTHER" id="PTHR24221:SF654">
    <property type="entry name" value="ATP-BINDING CASSETTE SUB-FAMILY B MEMBER 6"/>
    <property type="match status" value="1"/>
</dbReference>
<keyword evidence="12" id="KW-1185">Reference proteome</keyword>
<dbReference type="Gene3D" id="3.40.50.300">
    <property type="entry name" value="P-loop containing nucleotide triphosphate hydrolases"/>
    <property type="match status" value="1"/>
</dbReference>
<dbReference type="PANTHER" id="PTHR24221">
    <property type="entry name" value="ATP-BINDING CASSETTE SUB-FAMILY B"/>
    <property type="match status" value="1"/>
</dbReference>
<evidence type="ECO:0000256" key="1">
    <source>
        <dbReference type="ARBA" id="ARBA00004651"/>
    </source>
</evidence>
<keyword evidence="2 8" id="KW-0812">Transmembrane</keyword>
<evidence type="ECO:0000256" key="3">
    <source>
        <dbReference type="ARBA" id="ARBA00022741"/>
    </source>
</evidence>
<evidence type="ECO:0000256" key="5">
    <source>
        <dbReference type="ARBA" id="ARBA00022989"/>
    </source>
</evidence>
<dbReference type="InterPro" id="IPR003593">
    <property type="entry name" value="AAA+_ATPase"/>
</dbReference>
<evidence type="ECO:0000259" key="10">
    <source>
        <dbReference type="PROSITE" id="PS50929"/>
    </source>
</evidence>
<feature type="domain" description="ABC transporter" evidence="9">
    <location>
        <begin position="318"/>
        <end position="549"/>
    </location>
</feature>
<feature type="region of interest" description="Disordered" evidence="7">
    <location>
        <begin position="556"/>
        <end position="627"/>
    </location>
</feature>
<protein>
    <submittedName>
        <fullName evidence="11">ABC transporter ATP-binding protein</fullName>
    </submittedName>
</protein>
<dbReference type="InterPro" id="IPR027417">
    <property type="entry name" value="P-loop_NTPase"/>
</dbReference>
<dbReference type="EMBL" id="JAENHO010000001">
    <property type="protein sequence ID" value="MBL7253361.1"/>
    <property type="molecule type" value="Genomic_DNA"/>
</dbReference>
<proteinExistence type="predicted"/>
<dbReference type="GO" id="GO:0005524">
    <property type="term" value="F:ATP binding"/>
    <property type="evidence" value="ECO:0007669"/>
    <property type="project" value="UniProtKB-KW"/>
</dbReference>
<dbReference type="InterPro" id="IPR003439">
    <property type="entry name" value="ABC_transporter-like_ATP-bd"/>
</dbReference>
<evidence type="ECO:0000313" key="11">
    <source>
        <dbReference type="EMBL" id="MBL7253361.1"/>
    </source>
</evidence>
<evidence type="ECO:0000313" key="12">
    <source>
        <dbReference type="Proteomes" id="UP000598996"/>
    </source>
</evidence>
<keyword evidence="4 11" id="KW-0067">ATP-binding</keyword>
<sequence length="627" mass="66041">MITGLINGATMVAGALAIGWATDHVVVPALRADPVPPSAWWTAAALILGISAVRWSTIFLRGLATGHVQYRAQAETRRAVVRRFLVLDRQWHRDRPPGRLLAHAISDVDALWSPMQFAYFAFGMVFMLLLALTELFLRDFALGLIGLALVTLVLGLNVVYQRLLAPRAREAQQARGIVGGVAHESIEGDPVVRSLGLTDVEDARFAPGVERLRRADLRMAGISSVFDPVLELLPTAAVLVVLAAGTPRVQAGTLSVGDLVGVVYLLITVAIPLNVISRFLSMLPMSAAGHERVQSVLQSQDLSPYGGERLTGDRPLRVELRGAGVTRSGRRLLRDADLTLEPGTVTVVVGAVGSGKSTLLDLAGGQGHPSGGSVLFDGIDVRDLAAGVVPATVAVVSQTPFLFAEPIRDNLVLDRSYDDSKIWDALRVAAADDFVRELPDGLDTVVGERGATLSGGQRQRLCIARAVLREPRLLILDDATSALDSRVERQVLNSLATPGGPTVLLATNRPRAVELADRVVLVSAGRIAAAGTPTDLLAIDEYRRIVTAYDTTASTLDSRASSGDAATSRPAAGDEGGELGRLGPWETAAVGGGGVTTSRVVTGDGDGDSGRDATTHGAAASGWGERS</sequence>
<dbReference type="Gene3D" id="1.20.1560.10">
    <property type="entry name" value="ABC transporter type 1, transmembrane domain"/>
    <property type="match status" value="1"/>
</dbReference>
<dbReference type="InterPro" id="IPR039421">
    <property type="entry name" value="Type_1_exporter"/>
</dbReference>
<dbReference type="Pfam" id="PF00005">
    <property type="entry name" value="ABC_tran"/>
    <property type="match status" value="1"/>
</dbReference>
<dbReference type="Proteomes" id="UP000598996">
    <property type="component" value="Unassembled WGS sequence"/>
</dbReference>
<accession>A0ABS1VF79</accession>
<dbReference type="InterPro" id="IPR017871">
    <property type="entry name" value="ABC_transporter-like_CS"/>
</dbReference>
<feature type="transmembrane region" description="Helical" evidence="8">
    <location>
        <begin position="39"/>
        <end position="60"/>
    </location>
</feature>
<keyword evidence="3" id="KW-0547">Nucleotide-binding</keyword>
<feature type="transmembrane region" description="Helical" evidence="8">
    <location>
        <begin position="142"/>
        <end position="160"/>
    </location>
</feature>
<feature type="transmembrane region" description="Helical" evidence="8">
    <location>
        <begin position="256"/>
        <end position="276"/>
    </location>
</feature>
<evidence type="ECO:0000256" key="4">
    <source>
        <dbReference type="ARBA" id="ARBA00022840"/>
    </source>
</evidence>
<name>A0ABS1VF79_9ACTN</name>
<dbReference type="InterPro" id="IPR011527">
    <property type="entry name" value="ABC1_TM_dom"/>
</dbReference>
<feature type="domain" description="ABC transmembrane type-1" evidence="10">
    <location>
        <begin position="1"/>
        <end position="285"/>
    </location>
</feature>
<gene>
    <name evidence="11" type="ORF">JKJ07_03465</name>
</gene>
<keyword evidence="6 8" id="KW-0472">Membrane</keyword>
<keyword evidence="5 8" id="KW-1133">Transmembrane helix</keyword>
<evidence type="ECO:0000256" key="8">
    <source>
        <dbReference type="SAM" id="Phobius"/>
    </source>
</evidence>
<dbReference type="PROSITE" id="PS00211">
    <property type="entry name" value="ABC_TRANSPORTER_1"/>
    <property type="match status" value="1"/>
</dbReference>
<feature type="compositionally biased region" description="Polar residues" evidence="7">
    <location>
        <begin position="556"/>
        <end position="565"/>
    </location>
</feature>
<dbReference type="InterPro" id="IPR036640">
    <property type="entry name" value="ABC1_TM_sf"/>
</dbReference>
<reference evidence="11 12" key="1">
    <citation type="submission" date="2021-01" db="EMBL/GenBank/DDBJ databases">
        <title>Actinoplanes sp. nov. LDG1-01 isolated from lichen.</title>
        <authorList>
            <person name="Saeng-In P."/>
            <person name="Phongsopitanun W."/>
            <person name="Kanchanasin P."/>
            <person name="Yuki M."/>
            <person name="Kudo T."/>
            <person name="Ohkuma M."/>
            <person name="Tanasupawat S."/>
        </authorList>
    </citation>
    <scope>NUCLEOTIDE SEQUENCE [LARGE SCALE GENOMIC DNA]</scope>
    <source>
        <strain evidence="11 12">LDG1-01</strain>
    </source>
</reference>
<feature type="transmembrane region" description="Helical" evidence="8">
    <location>
        <begin position="117"/>
        <end position="136"/>
    </location>
</feature>
<dbReference type="SMART" id="SM00382">
    <property type="entry name" value="AAA"/>
    <property type="match status" value="1"/>
</dbReference>
<evidence type="ECO:0000259" key="9">
    <source>
        <dbReference type="PROSITE" id="PS50893"/>
    </source>
</evidence>
<dbReference type="Pfam" id="PF00664">
    <property type="entry name" value="ABC_membrane"/>
    <property type="match status" value="1"/>
</dbReference>